<dbReference type="STRING" id="1798647.A2855_00145"/>
<reference evidence="1 2" key="1">
    <citation type="journal article" date="2016" name="Nat. Commun.">
        <title>Thousands of microbial genomes shed light on interconnected biogeochemical processes in an aquifer system.</title>
        <authorList>
            <person name="Anantharaman K."/>
            <person name="Brown C.T."/>
            <person name="Hug L.A."/>
            <person name="Sharon I."/>
            <person name="Castelle C.J."/>
            <person name="Probst A.J."/>
            <person name="Thomas B.C."/>
            <person name="Singh A."/>
            <person name="Wilkins M.J."/>
            <person name="Karaoz U."/>
            <person name="Brodie E.L."/>
            <person name="Williams K.H."/>
            <person name="Hubbard S.S."/>
            <person name="Banfield J.F."/>
        </authorList>
    </citation>
    <scope>NUCLEOTIDE SEQUENCE [LARGE SCALE GENOMIC DNA]</scope>
</reference>
<dbReference type="Proteomes" id="UP000179059">
    <property type="component" value="Unassembled WGS sequence"/>
</dbReference>
<evidence type="ECO:0000313" key="2">
    <source>
        <dbReference type="Proteomes" id="UP000179059"/>
    </source>
</evidence>
<evidence type="ECO:0000313" key="1">
    <source>
        <dbReference type="EMBL" id="OGY98028.1"/>
    </source>
</evidence>
<comment type="caution">
    <text evidence="1">The sequence shown here is derived from an EMBL/GenBank/DDBJ whole genome shotgun (WGS) entry which is preliminary data.</text>
</comment>
<gene>
    <name evidence="1" type="ORF">A2855_00145</name>
</gene>
<organism evidence="1 2">
    <name type="scientific">Candidatus Liptonbacteria bacterium RIFCSPHIGHO2_01_FULL_57_28</name>
    <dbReference type="NCBI Taxonomy" id="1798647"/>
    <lineage>
        <taxon>Bacteria</taxon>
        <taxon>Candidatus Liptoniibacteriota</taxon>
    </lineage>
</organism>
<dbReference type="EMBL" id="MHKX01000018">
    <property type="protein sequence ID" value="OGY98028.1"/>
    <property type="molecule type" value="Genomic_DNA"/>
</dbReference>
<accession>A0A1G2C9H1</accession>
<sequence length="223" mass="25142">MGTSSEWLGRFQAVDVLVRNELAAVGVDSEGIEAAQTALYAGDGQSFIREAVRKYALERQKARGIIVDLGDGWLFTVDETVELKVSYGVTVRNIEKRSSMSRDDWSYVAQMPKLGDRKVKAVIGRLNRNWTEEQVTDLLAKPGCLLKGSGAWVREGFLAARPNYDEKGSIAFPDKGTSRWRYVHGGDVCFPNLWYDGYERWCRSLSQVRYGWGASRRLCLLCE</sequence>
<dbReference type="AlphaFoldDB" id="A0A1G2C9H1"/>
<name>A0A1G2C9H1_9BACT</name>
<proteinExistence type="predicted"/>
<protein>
    <submittedName>
        <fullName evidence="1">Uncharacterized protein</fullName>
    </submittedName>
</protein>